<evidence type="ECO:0000256" key="1">
    <source>
        <dbReference type="ARBA" id="ARBA00004442"/>
    </source>
</evidence>
<evidence type="ECO:0000259" key="8">
    <source>
        <dbReference type="Pfam" id="PF14322"/>
    </source>
</evidence>
<dbReference type="PROSITE" id="PS51257">
    <property type="entry name" value="PROKAR_LIPOPROTEIN"/>
    <property type="match status" value="1"/>
</dbReference>
<keyword evidence="3 6" id="KW-0732">Signal</keyword>
<dbReference type="Pfam" id="PF14322">
    <property type="entry name" value="SusD-like_3"/>
    <property type="match status" value="1"/>
</dbReference>
<dbReference type="InterPro" id="IPR011990">
    <property type="entry name" value="TPR-like_helical_dom_sf"/>
</dbReference>
<dbReference type="EMBL" id="QCYK01000002">
    <property type="protein sequence ID" value="PUZ26228.1"/>
    <property type="molecule type" value="Genomic_DNA"/>
</dbReference>
<feature type="signal peptide" evidence="6">
    <location>
        <begin position="1"/>
        <end position="23"/>
    </location>
</feature>
<evidence type="ECO:0000256" key="2">
    <source>
        <dbReference type="ARBA" id="ARBA00006275"/>
    </source>
</evidence>
<dbReference type="OrthoDB" id="1080118at2"/>
<feature type="domain" description="SusD-like N-terminal" evidence="8">
    <location>
        <begin position="36"/>
        <end position="221"/>
    </location>
</feature>
<feature type="domain" description="RagB/SusD" evidence="7">
    <location>
        <begin position="326"/>
        <end position="486"/>
    </location>
</feature>
<sequence>MKRNIFISALLLALMGFSACSIKKEPYDGKASDVVLKDPSNLESVTLGNYALLKNGDYVRNYHIMIEYASDNVSLSGTTTDPLFYSYNYAHLANQANTNAFWRKAYQLINGVNQVLEAIPTGSTPAQQQLLGENYYLRAMAYFDLVNIFGRPYIQGAETNLGVPLVLKPSITDLPARNTVKEVYAQVVSDLRTAYSLMGNDKSSSYATKNAAAALMARVYLFRGQNDSAYYFANEVITSGNYSLVATKDLPGYFTMSNEDNPETIFAIHHTLKDDQDWSSIGSMYYTSPGGLGYGEMYASRAIRDLYAQYPADVRAKFIQPSLADDGTVNTRNGYPKYFILKYSNQDGIVTLSSPVYLRLGDMYLVRAEASAKLGNNAAAIEDVNTIRQRAGLTGTALYSVGDLKGHASVLEVVLEERHLELAFECSRKLDLFRNNLDLVRNYPGTHVAGGPTGSGYQLIKASDPRVVHFVPENETILNKNLVQNP</sequence>
<dbReference type="InterPro" id="IPR033985">
    <property type="entry name" value="SusD-like_N"/>
</dbReference>
<comment type="caution">
    <text evidence="9">The sequence shown here is derived from an EMBL/GenBank/DDBJ whole genome shotgun (WGS) entry which is preliminary data.</text>
</comment>
<protein>
    <submittedName>
        <fullName evidence="9">RagB/SusD family nutrient uptake outer membrane protein</fullName>
    </submittedName>
</protein>
<evidence type="ECO:0000256" key="4">
    <source>
        <dbReference type="ARBA" id="ARBA00023136"/>
    </source>
</evidence>
<evidence type="ECO:0000256" key="3">
    <source>
        <dbReference type="ARBA" id="ARBA00022729"/>
    </source>
</evidence>
<evidence type="ECO:0000313" key="9">
    <source>
        <dbReference type="EMBL" id="PUZ26228.1"/>
    </source>
</evidence>
<accession>A0A2T7BIX9</accession>
<comment type="similarity">
    <text evidence="2">Belongs to the SusD family.</text>
</comment>
<name>A0A2T7BIX9_9BACT</name>
<dbReference type="SUPFAM" id="SSF48452">
    <property type="entry name" value="TPR-like"/>
    <property type="match status" value="1"/>
</dbReference>
<evidence type="ECO:0000256" key="5">
    <source>
        <dbReference type="ARBA" id="ARBA00023237"/>
    </source>
</evidence>
<dbReference type="RefSeq" id="WP_108688066.1">
    <property type="nucleotide sequence ID" value="NZ_QCYK01000002.1"/>
</dbReference>
<reference evidence="9 10" key="1">
    <citation type="submission" date="2018-04" db="EMBL/GenBank/DDBJ databases">
        <title>Chitinophaga fuyangensis sp. nov., isolated from soil in a chemical factory.</title>
        <authorList>
            <person name="Chen K."/>
        </authorList>
    </citation>
    <scope>NUCLEOTIDE SEQUENCE [LARGE SCALE GENOMIC DNA]</scope>
    <source>
        <strain evidence="9 10">LY-1</strain>
    </source>
</reference>
<dbReference type="GO" id="GO:0009279">
    <property type="term" value="C:cell outer membrane"/>
    <property type="evidence" value="ECO:0007669"/>
    <property type="project" value="UniProtKB-SubCell"/>
</dbReference>
<keyword evidence="5" id="KW-0998">Cell outer membrane</keyword>
<dbReference type="Proteomes" id="UP000244450">
    <property type="component" value="Unassembled WGS sequence"/>
</dbReference>
<organism evidence="9 10">
    <name type="scientific">Chitinophaga parva</name>
    <dbReference type="NCBI Taxonomy" id="2169414"/>
    <lineage>
        <taxon>Bacteria</taxon>
        <taxon>Pseudomonadati</taxon>
        <taxon>Bacteroidota</taxon>
        <taxon>Chitinophagia</taxon>
        <taxon>Chitinophagales</taxon>
        <taxon>Chitinophagaceae</taxon>
        <taxon>Chitinophaga</taxon>
    </lineage>
</organism>
<proteinExistence type="inferred from homology"/>
<evidence type="ECO:0000256" key="6">
    <source>
        <dbReference type="SAM" id="SignalP"/>
    </source>
</evidence>
<keyword evidence="4" id="KW-0472">Membrane</keyword>
<evidence type="ECO:0000259" key="7">
    <source>
        <dbReference type="Pfam" id="PF07980"/>
    </source>
</evidence>
<evidence type="ECO:0000313" key="10">
    <source>
        <dbReference type="Proteomes" id="UP000244450"/>
    </source>
</evidence>
<feature type="chain" id="PRO_5015532642" evidence="6">
    <location>
        <begin position="24"/>
        <end position="486"/>
    </location>
</feature>
<comment type="subcellular location">
    <subcellularLocation>
        <location evidence="1">Cell outer membrane</location>
    </subcellularLocation>
</comment>
<gene>
    <name evidence="9" type="ORF">DCC81_18555</name>
</gene>
<dbReference type="Gene3D" id="1.25.40.390">
    <property type="match status" value="1"/>
</dbReference>
<dbReference type="Pfam" id="PF07980">
    <property type="entry name" value="SusD_RagB"/>
    <property type="match status" value="1"/>
</dbReference>
<dbReference type="CDD" id="cd08977">
    <property type="entry name" value="SusD"/>
    <property type="match status" value="1"/>
</dbReference>
<dbReference type="InterPro" id="IPR012944">
    <property type="entry name" value="SusD_RagB_dom"/>
</dbReference>
<keyword evidence="10" id="KW-1185">Reference proteome</keyword>
<dbReference type="AlphaFoldDB" id="A0A2T7BIX9"/>